<sequence length="288" mass="32002">MASASFVCFGEILWDILPNEEVPGGAPMNVAYHLQQLGNKPAIITQTGEDERGKKLLQLLQEQQIDTRYVFTTNEYPTGVVNAIPQPNGDMRYTIMQPVAWDFIPYNGESASLVERADYFIFGSLAARSAVSANTLQQLLKAAKTKVLDINLRAPHYTPDTVTSLLTAADILKLNEEELVLITDWWGDFQTLEERTIYLQDKFQLQLIIVTKGAEGAMVYRDGHFYYQEGIKVKVIDTIGSGDSFLAAFMTRYADGKPIPEALSFATKLGAFVASSKGAWPAYKPETL</sequence>
<dbReference type="Proteomes" id="UP001597511">
    <property type="component" value="Unassembled WGS sequence"/>
</dbReference>
<keyword evidence="2 5" id="KW-0808">Transferase</keyword>
<evidence type="ECO:0000313" key="6">
    <source>
        <dbReference type="Proteomes" id="UP001597511"/>
    </source>
</evidence>
<evidence type="ECO:0000313" key="5">
    <source>
        <dbReference type="EMBL" id="MFD2921294.1"/>
    </source>
</evidence>
<dbReference type="PANTHER" id="PTHR43085:SF57">
    <property type="entry name" value="CARBOHYDRATE KINASE PFKB DOMAIN-CONTAINING PROTEIN"/>
    <property type="match status" value="1"/>
</dbReference>
<keyword evidence="3 5" id="KW-0418">Kinase</keyword>
<dbReference type="InterPro" id="IPR029056">
    <property type="entry name" value="Ribokinase-like"/>
</dbReference>
<evidence type="ECO:0000256" key="2">
    <source>
        <dbReference type="ARBA" id="ARBA00022679"/>
    </source>
</evidence>
<comment type="caution">
    <text evidence="5">The sequence shown here is derived from an EMBL/GenBank/DDBJ whole genome shotgun (WGS) entry which is preliminary data.</text>
</comment>
<dbReference type="EC" id="2.7.1.-" evidence="5"/>
<reference evidence="6" key="1">
    <citation type="journal article" date="2019" name="Int. J. Syst. Evol. Microbiol.">
        <title>The Global Catalogue of Microorganisms (GCM) 10K type strain sequencing project: providing services to taxonomists for standard genome sequencing and annotation.</title>
        <authorList>
            <consortium name="The Broad Institute Genomics Platform"/>
            <consortium name="The Broad Institute Genome Sequencing Center for Infectious Disease"/>
            <person name="Wu L."/>
            <person name="Ma J."/>
        </authorList>
    </citation>
    <scope>NUCLEOTIDE SEQUENCE [LARGE SCALE GENOMIC DNA]</scope>
    <source>
        <strain evidence="6">KCTC 23299</strain>
    </source>
</reference>
<dbReference type="PANTHER" id="PTHR43085">
    <property type="entry name" value="HEXOKINASE FAMILY MEMBER"/>
    <property type="match status" value="1"/>
</dbReference>
<keyword evidence="6" id="KW-1185">Reference proteome</keyword>
<gene>
    <name evidence="5" type="ORF">ACFS6H_16325</name>
</gene>
<evidence type="ECO:0000256" key="1">
    <source>
        <dbReference type="ARBA" id="ARBA00010688"/>
    </source>
</evidence>
<organism evidence="5 6">
    <name type="scientific">Terrimonas rubra</name>
    <dbReference type="NCBI Taxonomy" id="1035890"/>
    <lineage>
        <taxon>Bacteria</taxon>
        <taxon>Pseudomonadati</taxon>
        <taxon>Bacteroidota</taxon>
        <taxon>Chitinophagia</taxon>
        <taxon>Chitinophagales</taxon>
        <taxon>Chitinophagaceae</taxon>
        <taxon>Terrimonas</taxon>
    </lineage>
</organism>
<feature type="domain" description="Carbohydrate kinase PfkB" evidence="4">
    <location>
        <begin position="20"/>
        <end position="279"/>
    </location>
</feature>
<dbReference type="EMBL" id="JBHUOZ010000003">
    <property type="protein sequence ID" value="MFD2921294.1"/>
    <property type="molecule type" value="Genomic_DNA"/>
</dbReference>
<dbReference type="SUPFAM" id="SSF53613">
    <property type="entry name" value="Ribokinase-like"/>
    <property type="match status" value="1"/>
</dbReference>
<dbReference type="GO" id="GO:0016301">
    <property type="term" value="F:kinase activity"/>
    <property type="evidence" value="ECO:0007669"/>
    <property type="project" value="UniProtKB-KW"/>
</dbReference>
<dbReference type="RefSeq" id="WP_386101314.1">
    <property type="nucleotide sequence ID" value="NZ_JBHUOZ010000003.1"/>
</dbReference>
<dbReference type="CDD" id="cd01167">
    <property type="entry name" value="bac_FRK"/>
    <property type="match status" value="1"/>
</dbReference>
<dbReference type="InterPro" id="IPR002173">
    <property type="entry name" value="Carboh/pur_kinase_PfkB_CS"/>
</dbReference>
<evidence type="ECO:0000259" key="4">
    <source>
        <dbReference type="Pfam" id="PF00294"/>
    </source>
</evidence>
<dbReference type="PROSITE" id="PS00583">
    <property type="entry name" value="PFKB_KINASES_1"/>
    <property type="match status" value="1"/>
</dbReference>
<dbReference type="InterPro" id="IPR011611">
    <property type="entry name" value="PfkB_dom"/>
</dbReference>
<evidence type="ECO:0000256" key="3">
    <source>
        <dbReference type="ARBA" id="ARBA00022777"/>
    </source>
</evidence>
<dbReference type="Pfam" id="PF00294">
    <property type="entry name" value="PfkB"/>
    <property type="match status" value="1"/>
</dbReference>
<accession>A0ABW6A7Y7</accession>
<protein>
    <submittedName>
        <fullName evidence="5">Carbohydrate kinase</fullName>
        <ecNumber evidence="5">2.7.1.-</ecNumber>
    </submittedName>
</protein>
<dbReference type="Gene3D" id="3.40.1190.20">
    <property type="match status" value="1"/>
</dbReference>
<dbReference type="PROSITE" id="PS00584">
    <property type="entry name" value="PFKB_KINASES_2"/>
    <property type="match status" value="1"/>
</dbReference>
<proteinExistence type="inferred from homology"/>
<dbReference type="InterPro" id="IPR050306">
    <property type="entry name" value="PfkB_Carbo_kinase"/>
</dbReference>
<comment type="similarity">
    <text evidence="1">Belongs to the carbohydrate kinase PfkB family.</text>
</comment>
<name>A0ABW6A7Y7_9BACT</name>